<dbReference type="PANTHER" id="PTHR12526:SF630">
    <property type="entry name" value="GLYCOSYLTRANSFERASE"/>
    <property type="match status" value="1"/>
</dbReference>
<proteinExistence type="predicted"/>
<gene>
    <name evidence="2" type="ORF">ACFO3O_20510</name>
</gene>
<evidence type="ECO:0000313" key="3">
    <source>
        <dbReference type="Proteomes" id="UP001596043"/>
    </source>
</evidence>
<dbReference type="Gene3D" id="3.40.50.2000">
    <property type="entry name" value="Glycogen Phosphorylase B"/>
    <property type="match status" value="1"/>
</dbReference>
<sequence>MNFLIITHVRHKMKEDTCYGYGPYVKEMNIWNSHVKNIEVVGHKVDDPITPIDLPYKNQVRFTEIPETSLTSYKEILLSIFRIPIIFFKLLPAMRRADHIHLRCPGNIGLIGVIAQVFFPAKKKTVKYAGNWDPKAIQPWSYRLQKYIVSNTILTKNTQVLVYGKWENQSNNITPFFTATYPKSKIPELNTKAYTTPLKVIFVGSLSIGKRPLYALQWMQKCKEKGMQVTLDFYGDGQEREGLELYIKTHQLQDNVILHGNQDAGTIEKAYKNTHFMILPSKSEGWPKVVAEAMFWGVIPLVTPISCVPWMLDHGKRGILLTLDVEKDVSAFAKAVKDTSNLEKMARLGQQWSHQYTLDDFEEAIKKLL</sequence>
<dbReference type="Pfam" id="PF00534">
    <property type="entry name" value="Glycos_transf_1"/>
    <property type="match status" value="1"/>
</dbReference>
<dbReference type="InterPro" id="IPR001296">
    <property type="entry name" value="Glyco_trans_1"/>
</dbReference>
<keyword evidence="3" id="KW-1185">Reference proteome</keyword>
<accession>A0ABV9I3K4</accession>
<protein>
    <submittedName>
        <fullName evidence="2">Glycosyltransferase</fullName>
    </submittedName>
</protein>
<evidence type="ECO:0000259" key="1">
    <source>
        <dbReference type="Pfam" id="PF00534"/>
    </source>
</evidence>
<dbReference type="PANTHER" id="PTHR12526">
    <property type="entry name" value="GLYCOSYLTRANSFERASE"/>
    <property type="match status" value="1"/>
</dbReference>
<dbReference type="SUPFAM" id="SSF53756">
    <property type="entry name" value="UDP-Glycosyltransferase/glycogen phosphorylase"/>
    <property type="match status" value="1"/>
</dbReference>
<reference evidence="3" key="1">
    <citation type="journal article" date="2019" name="Int. J. Syst. Evol. Microbiol.">
        <title>The Global Catalogue of Microorganisms (GCM) 10K type strain sequencing project: providing services to taxonomists for standard genome sequencing and annotation.</title>
        <authorList>
            <consortium name="The Broad Institute Genomics Platform"/>
            <consortium name="The Broad Institute Genome Sequencing Center for Infectious Disease"/>
            <person name="Wu L."/>
            <person name="Ma J."/>
        </authorList>
    </citation>
    <scope>NUCLEOTIDE SEQUENCE [LARGE SCALE GENOMIC DNA]</scope>
    <source>
        <strain evidence="3">YJ-61-S</strain>
    </source>
</reference>
<organism evidence="2 3">
    <name type="scientific">Dokdonia ponticola</name>
    <dbReference type="NCBI Taxonomy" id="2041041"/>
    <lineage>
        <taxon>Bacteria</taxon>
        <taxon>Pseudomonadati</taxon>
        <taxon>Bacteroidota</taxon>
        <taxon>Flavobacteriia</taxon>
        <taxon>Flavobacteriales</taxon>
        <taxon>Flavobacteriaceae</taxon>
        <taxon>Dokdonia</taxon>
    </lineage>
</organism>
<dbReference type="CDD" id="cd03801">
    <property type="entry name" value="GT4_PimA-like"/>
    <property type="match status" value="1"/>
</dbReference>
<evidence type="ECO:0000313" key="2">
    <source>
        <dbReference type="EMBL" id="MFC4636301.1"/>
    </source>
</evidence>
<feature type="domain" description="Glycosyl transferase family 1" evidence="1">
    <location>
        <begin position="193"/>
        <end position="345"/>
    </location>
</feature>
<comment type="caution">
    <text evidence="2">The sequence shown here is derived from an EMBL/GenBank/DDBJ whole genome shotgun (WGS) entry which is preliminary data.</text>
</comment>
<name>A0ABV9I3K4_9FLAO</name>
<dbReference type="Proteomes" id="UP001596043">
    <property type="component" value="Unassembled WGS sequence"/>
</dbReference>
<dbReference type="EMBL" id="JBHSFV010000017">
    <property type="protein sequence ID" value="MFC4636301.1"/>
    <property type="molecule type" value="Genomic_DNA"/>
</dbReference>